<dbReference type="AlphaFoldDB" id="X1FVP0"/>
<gene>
    <name evidence="1" type="ORF">S03H2_22033</name>
</gene>
<sequence>SPEHLEVVKKKSAWSLDISKNHSNYDRSQRKPKKVGHRSISFSGHGALNWNRLLSGYKKYRAKARV</sequence>
<feature type="non-terminal residue" evidence="1">
    <location>
        <position position="1"/>
    </location>
</feature>
<organism evidence="1">
    <name type="scientific">marine sediment metagenome</name>
    <dbReference type="NCBI Taxonomy" id="412755"/>
    <lineage>
        <taxon>unclassified sequences</taxon>
        <taxon>metagenomes</taxon>
        <taxon>ecological metagenomes</taxon>
    </lineage>
</organism>
<dbReference type="EMBL" id="BARU01011799">
    <property type="protein sequence ID" value="GAH33399.1"/>
    <property type="molecule type" value="Genomic_DNA"/>
</dbReference>
<reference evidence="1" key="1">
    <citation type="journal article" date="2014" name="Front. Microbiol.">
        <title>High frequency of phylogenetically diverse reductive dehalogenase-homologous genes in deep subseafloor sedimentary metagenomes.</title>
        <authorList>
            <person name="Kawai M."/>
            <person name="Futagami T."/>
            <person name="Toyoda A."/>
            <person name="Takaki Y."/>
            <person name="Nishi S."/>
            <person name="Hori S."/>
            <person name="Arai W."/>
            <person name="Tsubouchi T."/>
            <person name="Morono Y."/>
            <person name="Uchiyama I."/>
            <person name="Ito T."/>
            <person name="Fujiyama A."/>
            <person name="Inagaki F."/>
            <person name="Takami H."/>
        </authorList>
    </citation>
    <scope>NUCLEOTIDE SEQUENCE</scope>
    <source>
        <strain evidence="1">Expedition CK06-06</strain>
    </source>
</reference>
<name>X1FVP0_9ZZZZ</name>
<evidence type="ECO:0000313" key="1">
    <source>
        <dbReference type="EMBL" id="GAH33399.1"/>
    </source>
</evidence>
<protein>
    <submittedName>
        <fullName evidence="1">Uncharacterized protein</fullName>
    </submittedName>
</protein>
<accession>X1FVP0</accession>
<proteinExistence type="predicted"/>
<comment type="caution">
    <text evidence="1">The sequence shown here is derived from an EMBL/GenBank/DDBJ whole genome shotgun (WGS) entry which is preliminary data.</text>
</comment>